<comment type="caution">
    <text evidence="5">The sequence shown here is derived from an EMBL/GenBank/DDBJ whole genome shotgun (WGS) entry which is preliminary data.</text>
</comment>
<dbReference type="EMBL" id="JAGMWN010000004">
    <property type="protein sequence ID" value="MBP5857559.1"/>
    <property type="molecule type" value="Genomic_DNA"/>
</dbReference>
<evidence type="ECO:0000313" key="5">
    <source>
        <dbReference type="EMBL" id="MBP5857559.1"/>
    </source>
</evidence>
<dbReference type="PANTHER" id="PTHR30006">
    <property type="entry name" value="THIAMINE-BINDING PERIPLASMIC PROTEIN-RELATED"/>
    <property type="match status" value="1"/>
</dbReference>
<proteinExistence type="inferred from homology"/>
<keyword evidence="3" id="KW-0479">Metal-binding</keyword>
<feature type="chain" id="PRO_5035263018" evidence="4">
    <location>
        <begin position="28"/>
        <end position="345"/>
    </location>
</feature>
<dbReference type="CDD" id="cd13542">
    <property type="entry name" value="PBP2_FutA1_ilke"/>
    <property type="match status" value="1"/>
</dbReference>
<dbReference type="Proteomes" id="UP000672602">
    <property type="component" value="Unassembled WGS sequence"/>
</dbReference>
<reference evidence="5" key="1">
    <citation type="submission" date="2021-04" db="EMBL/GenBank/DDBJ databases">
        <authorList>
            <person name="Zhang D.-C."/>
        </authorList>
    </citation>
    <scope>NUCLEOTIDE SEQUENCE</scope>
    <source>
        <strain evidence="5">CGMCC 1.15697</strain>
    </source>
</reference>
<keyword evidence="3" id="KW-0408">Iron</keyword>
<dbReference type="Gene3D" id="3.40.190.10">
    <property type="entry name" value="Periplasmic binding protein-like II"/>
    <property type="match status" value="2"/>
</dbReference>
<evidence type="ECO:0000256" key="3">
    <source>
        <dbReference type="PIRSR" id="PIRSR002825-1"/>
    </source>
</evidence>
<comment type="similarity">
    <text evidence="1">Belongs to the bacterial solute-binding protein 1 family.</text>
</comment>
<dbReference type="RefSeq" id="WP_210682137.1">
    <property type="nucleotide sequence ID" value="NZ_JAGMWN010000004.1"/>
</dbReference>
<evidence type="ECO:0000313" key="6">
    <source>
        <dbReference type="Proteomes" id="UP000672602"/>
    </source>
</evidence>
<name>A0A8J7S6B8_9PROT</name>
<keyword evidence="2 4" id="KW-0732">Signal</keyword>
<dbReference type="InterPro" id="IPR006059">
    <property type="entry name" value="SBP"/>
</dbReference>
<accession>A0A8J7S6B8</accession>
<dbReference type="Pfam" id="PF13416">
    <property type="entry name" value="SBP_bac_8"/>
    <property type="match status" value="1"/>
</dbReference>
<dbReference type="PIRSF" id="PIRSF002825">
    <property type="entry name" value="CfbpA"/>
    <property type="match status" value="1"/>
</dbReference>
<evidence type="ECO:0000256" key="2">
    <source>
        <dbReference type="ARBA" id="ARBA00022729"/>
    </source>
</evidence>
<feature type="binding site" evidence="3">
    <location>
        <position position="225"/>
    </location>
    <ligand>
        <name>Fe cation</name>
        <dbReference type="ChEBI" id="CHEBI:24875"/>
    </ligand>
</feature>
<feature type="signal peptide" evidence="4">
    <location>
        <begin position="1"/>
        <end position="27"/>
    </location>
</feature>
<feature type="binding site" evidence="3">
    <location>
        <position position="226"/>
    </location>
    <ligand>
        <name>Fe cation</name>
        <dbReference type="ChEBI" id="CHEBI:24875"/>
    </ligand>
</feature>
<keyword evidence="6" id="KW-1185">Reference proteome</keyword>
<dbReference type="GO" id="GO:0030288">
    <property type="term" value="C:outer membrane-bounded periplasmic space"/>
    <property type="evidence" value="ECO:0007669"/>
    <property type="project" value="TreeGrafter"/>
</dbReference>
<gene>
    <name evidence="5" type="ORF">KAJ83_11105</name>
</gene>
<sequence length="345" mass="37813">MKSTFLNGAAIAVAAFLTAGAVAPAQAEGEINLYSSRHYDTDERLYSEFEEETGIKINRIEGDADQLIERIRAEGENSPADVLLTVDAGRIWRAEEEGLFQPVESDFLHARIPAHLRHPDDLWFGFSQRARIIFYDKTRLDHGQVATYESLADPSLEGMVCTRSSGNIYMLSLMAAMIEHHGADEAKAWAEGMWNNRAREPEGGDTDQLRGIASGQCGVAVANTYYFARALGGGVKGLGEEEIAKIGWVFPNQNSTGAHVNISGAGVVKSAPNRENAIRFLEYLASDEAQEYFSAGNNEYPAVPGVALSENVAKLGLFRQDTLNLEALGRNQNEAQMLYDEVGYK</sequence>
<evidence type="ECO:0000256" key="1">
    <source>
        <dbReference type="ARBA" id="ARBA00008520"/>
    </source>
</evidence>
<dbReference type="GO" id="GO:0046872">
    <property type="term" value="F:metal ion binding"/>
    <property type="evidence" value="ECO:0007669"/>
    <property type="project" value="UniProtKB-KW"/>
</dbReference>
<protein>
    <submittedName>
        <fullName evidence="5">Fe(3+) ABC transporter substrate-binding protein</fullName>
    </submittedName>
</protein>
<organism evidence="5 6">
    <name type="scientific">Marivibrio halodurans</name>
    <dbReference type="NCBI Taxonomy" id="2039722"/>
    <lineage>
        <taxon>Bacteria</taxon>
        <taxon>Pseudomonadati</taxon>
        <taxon>Pseudomonadota</taxon>
        <taxon>Alphaproteobacteria</taxon>
        <taxon>Rhodospirillales</taxon>
        <taxon>Rhodospirillaceae</taxon>
        <taxon>Marivibrio</taxon>
    </lineage>
</organism>
<evidence type="ECO:0000256" key="4">
    <source>
        <dbReference type="SAM" id="SignalP"/>
    </source>
</evidence>
<dbReference type="SUPFAM" id="SSF53850">
    <property type="entry name" value="Periplasmic binding protein-like II"/>
    <property type="match status" value="1"/>
</dbReference>
<feature type="binding site" evidence="3">
    <location>
        <position position="38"/>
    </location>
    <ligand>
        <name>Fe cation</name>
        <dbReference type="ChEBI" id="CHEBI:24875"/>
    </ligand>
</feature>
<dbReference type="PANTHER" id="PTHR30006:SF15">
    <property type="entry name" value="IRON-UTILIZATION PERIPLASMIC PROTEIN"/>
    <property type="match status" value="1"/>
</dbReference>
<dbReference type="InterPro" id="IPR026045">
    <property type="entry name" value="Ferric-bd"/>
</dbReference>
<dbReference type="AlphaFoldDB" id="A0A8J7S6B8"/>